<dbReference type="EMBL" id="BTRK01000005">
    <property type="protein sequence ID" value="GMR51221.1"/>
    <property type="molecule type" value="Genomic_DNA"/>
</dbReference>
<feature type="non-terminal residue" evidence="2">
    <location>
        <position position="108"/>
    </location>
</feature>
<dbReference type="InterPro" id="IPR036612">
    <property type="entry name" value="KH_dom_type_1_sf"/>
</dbReference>
<organism evidence="2 3">
    <name type="scientific">Pristionchus mayeri</name>
    <dbReference type="NCBI Taxonomy" id="1317129"/>
    <lineage>
        <taxon>Eukaryota</taxon>
        <taxon>Metazoa</taxon>
        <taxon>Ecdysozoa</taxon>
        <taxon>Nematoda</taxon>
        <taxon>Chromadorea</taxon>
        <taxon>Rhabditida</taxon>
        <taxon>Rhabditina</taxon>
        <taxon>Diplogasteromorpha</taxon>
        <taxon>Diplogasteroidea</taxon>
        <taxon>Neodiplogasteridae</taxon>
        <taxon>Pristionchus</taxon>
    </lineage>
</organism>
<dbReference type="GO" id="GO:0003723">
    <property type="term" value="F:RNA binding"/>
    <property type="evidence" value="ECO:0007669"/>
    <property type="project" value="InterPro"/>
</dbReference>
<accession>A0AAN5CV47</accession>
<keyword evidence="3" id="KW-1185">Reference proteome</keyword>
<reference evidence="3" key="1">
    <citation type="submission" date="2022-10" db="EMBL/GenBank/DDBJ databases">
        <title>Genome assembly of Pristionchus species.</title>
        <authorList>
            <person name="Yoshida K."/>
            <person name="Sommer R.J."/>
        </authorList>
    </citation>
    <scope>NUCLEOTIDE SEQUENCE [LARGE SCALE GENOMIC DNA]</scope>
    <source>
        <strain evidence="3">RS5460</strain>
    </source>
</reference>
<name>A0AAN5CV47_9BILA</name>
<dbReference type="Proteomes" id="UP001328107">
    <property type="component" value="Unassembled WGS sequence"/>
</dbReference>
<feature type="compositionally biased region" description="Polar residues" evidence="1">
    <location>
        <begin position="97"/>
        <end position="108"/>
    </location>
</feature>
<dbReference type="SUPFAM" id="SSF54791">
    <property type="entry name" value="Eukaryotic type KH-domain (KH-domain type I)"/>
    <property type="match status" value="1"/>
</dbReference>
<dbReference type="Gene3D" id="3.30.1370.10">
    <property type="entry name" value="K Homology domain, type 1"/>
    <property type="match status" value="1"/>
</dbReference>
<feature type="compositionally biased region" description="Basic and acidic residues" evidence="1">
    <location>
        <begin position="9"/>
        <end position="21"/>
    </location>
</feature>
<feature type="region of interest" description="Disordered" evidence="1">
    <location>
        <begin position="86"/>
        <end position="108"/>
    </location>
</feature>
<evidence type="ECO:0000313" key="3">
    <source>
        <dbReference type="Proteomes" id="UP001328107"/>
    </source>
</evidence>
<protein>
    <submittedName>
        <fullName evidence="2">Uncharacterized protein</fullName>
    </submittedName>
</protein>
<evidence type="ECO:0000313" key="2">
    <source>
        <dbReference type="EMBL" id="GMR51221.1"/>
    </source>
</evidence>
<comment type="caution">
    <text evidence="2">The sequence shown here is derived from an EMBL/GenBank/DDBJ whole genome shotgun (WGS) entry which is preliminary data.</text>
</comment>
<dbReference type="AlphaFoldDB" id="A0AAN5CV47"/>
<proteinExistence type="predicted"/>
<sequence>MAARRHHDRQAGDEEQLDRGWGRGYRHGTVESTSASRLRLWLGRSSSSGRHSHAPSSPILGARGMTAKQLKQEAECKIMVARRGIDERKEKAGMEASSVSTSHLPTPS</sequence>
<evidence type="ECO:0000256" key="1">
    <source>
        <dbReference type="SAM" id="MobiDB-lite"/>
    </source>
</evidence>
<gene>
    <name evidence="2" type="ORF">PMAYCL1PPCAC_21416</name>
</gene>
<feature type="region of interest" description="Disordered" evidence="1">
    <location>
        <begin position="1"/>
        <end position="68"/>
    </location>
</feature>
<feature type="compositionally biased region" description="Low complexity" evidence="1">
    <location>
        <begin position="34"/>
        <end position="58"/>
    </location>
</feature>